<name>U7QST6_9CYAN</name>
<sequence>MTETDVSEVGAKMAFQSLIGIFVNCNYLDDKGGYGYLGFNPS</sequence>
<gene>
    <name evidence="1" type="ORF">M595_0453</name>
</gene>
<evidence type="ECO:0000313" key="1">
    <source>
        <dbReference type="EMBL" id="ERT09471.1"/>
    </source>
</evidence>
<comment type="caution">
    <text evidence="1">The sequence shown here is derived from an EMBL/GenBank/DDBJ whole genome shotgun (WGS) entry which is preliminary data.</text>
</comment>
<keyword evidence="2" id="KW-1185">Reference proteome</keyword>
<dbReference type="Proteomes" id="UP000017127">
    <property type="component" value="Unassembled WGS sequence"/>
</dbReference>
<proteinExistence type="predicted"/>
<dbReference type="AlphaFoldDB" id="U7QST6"/>
<evidence type="ECO:0000313" key="2">
    <source>
        <dbReference type="Proteomes" id="UP000017127"/>
    </source>
</evidence>
<reference evidence="1 2" key="1">
    <citation type="journal article" date="2013" name="Front. Microbiol.">
        <title>Comparative genomic analyses of the cyanobacterium, Lyngbya aestuarii BL J, a powerful hydrogen producer.</title>
        <authorList>
            <person name="Kothari A."/>
            <person name="Vaughn M."/>
            <person name="Garcia-Pichel F."/>
        </authorList>
    </citation>
    <scope>NUCLEOTIDE SEQUENCE [LARGE SCALE GENOMIC DNA]</scope>
    <source>
        <strain evidence="1 2">BL J</strain>
    </source>
</reference>
<accession>U7QST6</accession>
<protein>
    <submittedName>
        <fullName evidence="1">Uncharacterized protein</fullName>
    </submittedName>
</protein>
<dbReference type="EMBL" id="AUZM01000003">
    <property type="protein sequence ID" value="ERT09471.1"/>
    <property type="molecule type" value="Genomic_DNA"/>
</dbReference>
<organism evidence="1 2">
    <name type="scientific">Lyngbya aestuarii BL J</name>
    <dbReference type="NCBI Taxonomy" id="1348334"/>
    <lineage>
        <taxon>Bacteria</taxon>
        <taxon>Bacillati</taxon>
        <taxon>Cyanobacteriota</taxon>
        <taxon>Cyanophyceae</taxon>
        <taxon>Oscillatoriophycideae</taxon>
        <taxon>Oscillatoriales</taxon>
        <taxon>Microcoleaceae</taxon>
        <taxon>Lyngbya</taxon>
    </lineage>
</organism>